<feature type="signal peptide" evidence="7">
    <location>
        <begin position="1"/>
        <end position="29"/>
    </location>
</feature>
<keyword evidence="3 6" id="KW-0479">Metal-binding</keyword>
<evidence type="ECO:0000256" key="2">
    <source>
        <dbReference type="ARBA" id="ARBA00022617"/>
    </source>
</evidence>
<accession>A0A562LHW5</accession>
<keyword evidence="5 6" id="KW-0408">Iron</keyword>
<feature type="domain" description="Cytochrome c" evidence="8">
    <location>
        <begin position="163"/>
        <end position="267"/>
    </location>
</feature>
<evidence type="ECO:0000256" key="1">
    <source>
        <dbReference type="ARBA" id="ARBA00022448"/>
    </source>
</evidence>
<keyword evidence="7" id="KW-0732">Signal</keyword>
<dbReference type="Proteomes" id="UP000316471">
    <property type="component" value="Unassembled WGS sequence"/>
</dbReference>
<comment type="caution">
    <text evidence="9">The sequence shown here is derived from an EMBL/GenBank/DDBJ whole genome shotgun (WGS) entry which is preliminary data.</text>
</comment>
<dbReference type="PANTHER" id="PTHR33751:SF9">
    <property type="entry name" value="CYTOCHROME C4"/>
    <property type="match status" value="1"/>
</dbReference>
<proteinExistence type="predicted"/>
<dbReference type="OrthoDB" id="9773456at2"/>
<evidence type="ECO:0000256" key="5">
    <source>
        <dbReference type="ARBA" id="ARBA00023004"/>
    </source>
</evidence>
<evidence type="ECO:0000256" key="6">
    <source>
        <dbReference type="PROSITE-ProRule" id="PRU00433"/>
    </source>
</evidence>
<dbReference type="InterPro" id="IPR009056">
    <property type="entry name" value="Cyt_c-like_dom"/>
</dbReference>
<keyword evidence="2 6" id="KW-0349">Heme</keyword>
<reference evidence="9 10" key="1">
    <citation type="journal article" date="2015" name="Stand. Genomic Sci.">
        <title>Genomic Encyclopedia of Bacterial and Archaeal Type Strains, Phase III: the genomes of soil and plant-associated and newly described type strains.</title>
        <authorList>
            <person name="Whitman W.B."/>
            <person name="Woyke T."/>
            <person name="Klenk H.P."/>
            <person name="Zhou Y."/>
            <person name="Lilburn T.G."/>
            <person name="Beck B.J."/>
            <person name="De Vos P."/>
            <person name="Vandamme P."/>
            <person name="Eisen J.A."/>
            <person name="Garrity G."/>
            <person name="Hugenholtz P."/>
            <person name="Kyrpides N.C."/>
        </authorList>
    </citation>
    <scope>NUCLEOTIDE SEQUENCE [LARGE SCALE GENOMIC DNA]</scope>
    <source>
        <strain evidence="9 10">CGMCC 1.10136</strain>
    </source>
</reference>
<gene>
    <name evidence="9" type="ORF">IP93_02738</name>
</gene>
<evidence type="ECO:0000256" key="7">
    <source>
        <dbReference type="SAM" id="SignalP"/>
    </source>
</evidence>
<dbReference type="Gene3D" id="1.10.760.10">
    <property type="entry name" value="Cytochrome c-like domain"/>
    <property type="match status" value="2"/>
</dbReference>
<dbReference type="InterPro" id="IPR036909">
    <property type="entry name" value="Cyt_c-like_dom_sf"/>
</dbReference>
<evidence type="ECO:0000256" key="4">
    <source>
        <dbReference type="ARBA" id="ARBA00022982"/>
    </source>
</evidence>
<dbReference type="SUPFAM" id="SSF46626">
    <property type="entry name" value="Cytochrome c"/>
    <property type="match status" value="2"/>
</dbReference>
<dbReference type="GO" id="GO:0046872">
    <property type="term" value="F:metal ion binding"/>
    <property type="evidence" value="ECO:0007669"/>
    <property type="project" value="UniProtKB-KW"/>
</dbReference>
<feature type="chain" id="PRO_5021781092" evidence="7">
    <location>
        <begin position="30"/>
        <end position="269"/>
    </location>
</feature>
<name>A0A562LHW5_9GAMM</name>
<evidence type="ECO:0000313" key="10">
    <source>
        <dbReference type="Proteomes" id="UP000316471"/>
    </source>
</evidence>
<dbReference type="PANTHER" id="PTHR33751">
    <property type="entry name" value="CBB3-TYPE CYTOCHROME C OXIDASE SUBUNIT FIXP"/>
    <property type="match status" value="1"/>
</dbReference>
<dbReference type="AlphaFoldDB" id="A0A562LHW5"/>
<evidence type="ECO:0000256" key="3">
    <source>
        <dbReference type="ARBA" id="ARBA00022723"/>
    </source>
</evidence>
<keyword evidence="1" id="KW-0813">Transport</keyword>
<dbReference type="GO" id="GO:0009055">
    <property type="term" value="F:electron transfer activity"/>
    <property type="evidence" value="ECO:0007669"/>
    <property type="project" value="InterPro"/>
</dbReference>
<dbReference type="EMBL" id="VLKP01000013">
    <property type="protein sequence ID" value="TWI07220.1"/>
    <property type="molecule type" value="Genomic_DNA"/>
</dbReference>
<evidence type="ECO:0000259" key="8">
    <source>
        <dbReference type="PROSITE" id="PS51007"/>
    </source>
</evidence>
<feature type="domain" description="Cytochrome c" evidence="8">
    <location>
        <begin position="64"/>
        <end position="142"/>
    </location>
</feature>
<dbReference type="PROSITE" id="PS51007">
    <property type="entry name" value="CYTC"/>
    <property type="match status" value="2"/>
</dbReference>
<keyword evidence="4" id="KW-0249">Electron transport</keyword>
<dbReference type="RefSeq" id="WP_158636352.1">
    <property type="nucleotide sequence ID" value="NZ_VLKP01000013.1"/>
</dbReference>
<keyword evidence="10" id="KW-1185">Reference proteome</keyword>
<organism evidence="9 10">
    <name type="scientific">Aerolutibacter ruishenii</name>
    <dbReference type="NCBI Taxonomy" id="686800"/>
    <lineage>
        <taxon>Bacteria</taxon>
        <taxon>Pseudomonadati</taxon>
        <taxon>Pseudomonadota</taxon>
        <taxon>Gammaproteobacteria</taxon>
        <taxon>Lysobacterales</taxon>
        <taxon>Lysobacteraceae</taxon>
        <taxon>Aerolutibacter</taxon>
    </lineage>
</organism>
<dbReference type="InterPro" id="IPR050597">
    <property type="entry name" value="Cytochrome_c_Oxidase_Subunit"/>
</dbReference>
<sequence length="269" mass="28502">MKPTGTLSTILSLATGSLLVLLAYAQVRAQDAPPPAPQDGVHESAAPHAAGPLLDLRRIQPLRGDAAAGKAKSALCSNCHGEQGISIVPIFPNLAGQRAEYMYWQLVESKLGNLPPSTMTPLVADLSDADMRDLAAYYASLPPNPPLPADRPGDETATPPAADVLARGQALYLEGSPEAGIPPCQGCHGRDALGFRNALQPNRSGHVPYATYPILRGQQRDYLQIRLGQYQGDEFNDSTPDLVMSGVGHRLDPDSIAALSSYLSSLYGN</sequence>
<evidence type="ECO:0000313" key="9">
    <source>
        <dbReference type="EMBL" id="TWI07220.1"/>
    </source>
</evidence>
<dbReference type="GO" id="GO:0020037">
    <property type="term" value="F:heme binding"/>
    <property type="evidence" value="ECO:0007669"/>
    <property type="project" value="InterPro"/>
</dbReference>
<dbReference type="Pfam" id="PF00034">
    <property type="entry name" value="Cytochrom_C"/>
    <property type="match status" value="1"/>
</dbReference>
<protein>
    <submittedName>
        <fullName evidence="9">Cytochrome c553</fullName>
    </submittedName>
</protein>